<dbReference type="AlphaFoldDB" id="A0A9D1IQI4"/>
<feature type="transmembrane region" description="Helical" evidence="1">
    <location>
        <begin position="168"/>
        <end position="187"/>
    </location>
</feature>
<keyword evidence="1" id="KW-0812">Transmembrane</keyword>
<name>A0A9D1IQI4_9FIRM</name>
<gene>
    <name evidence="2" type="ORF">IAD19_01625</name>
</gene>
<comment type="caution">
    <text evidence="2">The sequence shown here is derived from an EMBL/GenBank/DDBJ whole genome shotgun (WGS) entry which is preliminary data.</text>
</comment>
<feature type="non-terminal residue" evidence="2">
    <location>
        <position position="189"/>
    </location>
</feature>
<protein>
    <submittedName>
        <fullName evidence="2">Uncharacterized protein</fullName>
    </submittedName>
</protein>
<evidence type="ECO:0000313" key="3">
    <source>
        <dbReference type="Proteomes" id="UP000824082"/>
    </source>
</evidence>
<proteinExistence type="predicted"/>
<accession>A0A9D1IQI4</accession>
<reference evidence="2" key="2">
    <citation type="journal article" date="2021" name="PeerJ">
        <title>Extensive microbial diversity within the chicken gut microbiome revealed by metagenomics and culture.</title>
        <authorList>
            <person name="Gilroy R."/>
            <person name="Ravi A."/>
            <person name="Getino M."/>
            <person name="Pursley I."/>
            <person name="Horton D.L."/>
            <person name="Alikhan N.F."/>
            <person name="Baker D."/>
            <person name="Gharbi K."/>
            <person name="Hall N."/>
            <person name="Watson M."/>
            <person name="Adriaenssens E.M."/>
            <person name="Foster-Nyarko E."/>
            <person name="Jarju S."/>
            <person name="Secka A."/>
            <person name="Antonio M."/>
            <person name="Oren A."/>
            <person name="Chaudhuri R.R."/>
            <person name="La Ragione R."/>
            <person name="Hildebrand F."/>
            <person name="Pallen M.J."/>
        </authorList>
    </citation>
    <scope>NUCLEOTIDE SEQUENCE</scope>
    <source>
        <strain evidence="2">4509</strain>
    </source>
</reference>
<organism evidence="2 3">
    <name type="scientific">Candidatus Egerieicola faecale</name>
    <dbReference type="NCBI Taxonomy" id="2840774"/>
    <lineage>
        <taxon>Bacteria</taxon>
        <taxon>Bacillati</taxon>
        <taxon>Bacillota</taxon>
        <taxon>Clostridia</taxon>
        <taxon>Eubacteriales</taxon>
        <taxon>Oscillospiraceae</taxon>
        <taxon>Oscillospiraceae incertae sedis</taxon>
        <taxon>Candidatus Egerieicola</taxon>
    </lineage>
</organism>
<reference evidence="2" key="1">
    <citation type="submission" date="2020-10" db="EMBL/GenBank/DDBJ databases">
        <authorList>
            <person name="Gilroy R."/>
        </authorList>
    </citation>
    <scope>NUCLEOTIDE SEQUENCE</scope>
    <source>
        <strain evidence="2">4509</strain>
    </source>
</reference>
<dbReference type="Proteomes" id="UP000824082">
    <property type="component" value="Unassembled WGS sequence"/>
</dbReference>
<evidence type="ECO:0000256" key="1">
    <source>
        <dbReference type="SAM" id="Phobius"/>
    </source>
</evidence>
<sequence length="189" mass="21399">MYMTVQRRLLISNVLMLVIPAVFAVFMALGGLFLVFVSVFPNAEYRLGVQNELLETRSQTVELVTSWLDEVNLEQKREVEQQISQLLDRNHMILQVWEGKTALWQREGETIPFQAQLEQSLAALDGQGTVSNGTYDLFGVHLSSQGTDYQLRLYNPVVTISHDTLKSWGIGIGLFLVVLLLFVVVLTNR</sequence>
<evidence type="ECO:0000313" key="2">
    <source>
        <dbReference type="EMBL" id="HIU41235.1"/>
    </source>
</evidence>
<keyword evidence="1" id="KW-1133">Transmembrane helix</keyword>
<dbReference type="EMBL" id="DVMX01000028">
    <property type="protein sequence ID" value="HIU41235.1"/>
    <property type="molecule type" value="Genomic_DNA"/>
</dbReference>
<feature type="transmembrane region" description="Helical" evidence="1">
    <location>
        <begin position="12"/>
        <end position="40"/>
    </location>
</feature>
<keyword evidence="1" id="KW-0472">Membrane</keyword>